<name>E3LJM7_CAERE</name>
<dbReference type="Proteomes" id="UP000008281">
    <property type="component" value="Unassembled WGS sequence"/>
</dbReference>
<feature type="region of interest" description="Disordered" evidence="1">
    <location>
        <begin position="51"/>
        <end position="79"/>
    </location>
</feature>
<dbReference type="InParanoid" id="E3LJM7"/>
<evidence type="ECO:0000256" key="1">
    <source>
        <dbReference type="SAM" id="MobiDB-lite"/>
    </source>
</evidence>
<dbReference type="HOGENOM" id="CLU_2608298_0_0_1"/>
<evidence type="ECO:0000313" key="3">
    <source>
        <dbReference type="Proteomes" id="UP000008281"/>
    </source>
</evidence>
<sequence length="79" mass="9921">MRNWKKLDPFLMKEREERVLIWWYDLEGKEEKKKKESFVDHFVFRPFHSSSSFELKKKKKKLEDQVQNEKKRERDALYA</sequence>
<evidence type="ECO:0000313" key="2">
    <source>
        <dbReference type="EMBL" id="EFP00058.1"/>
    </source>
</evidence>
<protein>
    <submittedName>
        <fullName evidence="2">Uncharacterized protein</fullName>
    </submittedName>
</protein>
<organism evidence="3">
    <name type="scientific">Caenorhabditis remanei</name>
    <name type="common">Caenorhabditis vulgaris</name>
    <dbReference type="NCBI Taxonomy" id="31234"/>
    <lineage>
        <taxon>Eukaryota</taxon>
        <taxon>Metazoa</taxon>
        <taxon>Ecdysozoa</taxon>
        <taxon>Nematoda</taxon>
        <taxon>Chromadorea</taxon>
        <taxon>Rhabditida</taxon>
        <taxon>Rhabditina</taxon>
        <taxon>Rhabditomorpha</taxon>
        <taxon>Rhabditoidea</taxon>
        <taxon>Rhabditidae</taxon>
        <taxon>Peloderinae</taxon>
        <taxon>Caenorhabditis</taxon>
    </lineage>
</organism>
<dbReference type="AlphaFoldDB" id="E3LJM7"/>
<accession>E3LJM7</accession>
<reference evidence="2" key="1">
    <citation type="submission" date="2007-07" db="EMBL/GenBank/DDBJ databases">
        <title>PCAP assembly of the Caenorhabditis remanei genome.</title>
        <authorList>
            <consortium name="The Caenorhabditis remanei Sequencing Consortium"/>
            <person name="Wilson R.K."/>
        </authorList>
    </citation>
    <scope>NUCLEOTIDE SEQUENCE [LARGE SCALE GENOMIC DNA]</scope>
    <source>
        <strain evidence="2">PB4641</strain>
    </source>
</reference>
<proteinExistence type="predicted"/>
<feature type="compositionally biased region" description="Basic and acidic residues" evidence="1">
    <location>
        <begin position="61"/>
        <end position="79"/>
    </location>
</feature>
<keyword evidence="3" id="KW-1185">Reference proteome</keyword>
<dbReference type="EMBL" id="DS268410">
    <property type="protein sequence ID" value="EFP00058.1"/>
    <property type="molecule type" value="Genomic_DNA"/>
</dbReference>
<gene>
    <name evidence="2" type="ORF">CRE_18892</name>
</gene>